<evidence type="ECO:0000259" key="1">
    <source>
        <dbReference type="Pfam" id="PF12708"/>
    </source>
</evidence>
<dbReference type="Proteomes" id="UP001172155">
    <property type="component" value="Unassembled WGS sequence"/>
</dbReference>
<dbReference type="AlphaFoldDB" id="A0AA40BTK8"/>
<feature type="non-terminal residue" evidence="2">
    <location>
        <position position="1"/>
    </location>
</feature>
<dbReference type="Pfam" id="PF12708">
    <property type="entry name" value="Pect-lyase_RHGA_epim"/>
    <property type="match status" value="1"/>
</dbReference>
<protein>
    <recommendedName>
        <fullName evidence="1">Rhamnogalacturonase A/B/Epimerase-like pectate lyase domain-containing protein</fullName>
    </recommendedName>
</protein>
<comment type="caution">
    <text evidence="2">The sequence shown here is derived from an EMBL/GenBank/DDBJ whole genome shotgun (WGS) entry which is preliminary data.</text>
</comment>
<evidence type="ECO:0000313" key="3">
    <source>
        <dbReference type="Proteomes" id="UP001172155"/>
    </source>
</evidence>
<dbReference type="EMBL" id="JAUKUD010000006">
    <property type="protein sequence ID" value="KAK0740070.1"/>
    <property type="molecule type" value="Genomic_DNA"/>
</dbReference>
<name>A0AA40BTK8_9PEZI</name>
<evidence type="ECO:0000313" key="2">
    <source>
        <dbReference type="EMBL" id="KAK0740070.1"/>
    </source>
</evidence>
<dbReference type="Gene3D" id="2.160.20.10">
    <property type="entry name" value="Single-stranded right-handed beta-helix, Pectin lyase-like"/>
    <property type="match status" value="1"/>
</dbReference>
<dbReference type="InterPro" id="IPR012334">
    <property type="entry name" value="Pectin_lyas_fold"/>
</dbReference>
<sequence>IGLIDTDPYIPGGDGDQWYINQNQFLRQIRNFEFDLRDMLLKTDDAGQPLVPTGLHWQVAQATSLQNLKFIMPTGKGITHVGIFTENGSGGFVSGMPSPK</sequence>
<dbReference type="InterPro" id="IPR024535">
    <property type="entry name" value="RHGA/B-epi-like_pectate_lyase"/>
</dbReference>
<keyword evidence="3" id="KW-1185">Reference proteome</keyword>
<feature type="domain" description="Rhamnogalacturonase A/B/Epimerase-like pectate lyase" evidence="1">
    <location>
        <begin position="2"/>
        <end position="94"/>
    </location>
</feature>
<organism evidence="2 3">
    <name type="scientific">Schizothecium vesticola</name>
    <dbReference type="NCBI Taxonomy" id="314040"/>
    <lineage>
        <taxon>Eukaryota</taxon>
        <taxon>Fungi</taxon>
        <taxon>Dikarya</taxon>
        <taxon>Ascomycota</taxon>
        <taxon>Pezizomycotina</taxon>
        <taxon>Sordariomycetes</taxon>
        <taxon>Sordariomycetidae</taxon>
        <taxon>Sordariales</taxon>
        <taxon>Schizotheciaceae</taxon>
        <taxon>Schizothecium</taxon>
    </lineage>
</organism>
<gene>
    <name evidence="2" type="ORF">B0T18DRAFT_333052</name>
</gene>
<reference evidence="2" key="1">
    <citation type="submission" date="2023-06" db="EMBL/GenBank/DDBJ databases">
        <title>Genome-scale phylogeny and comparative genomics of the fungal order Sordariales.</title>
        <authorList>
            <consortium name="Lawrence Berkeley National Laboratory"/>
            <person name="Hensen N."/>
            <person name="Bonometti L."/>
            <person name="Westerberg I."/>
            <person name="Brannstrom I.O."/>
            <person name="Guillou S."/>
            <person name="Cros-Aarteil S."/>
            <person name="Calhoun S."/>
            <person name="Haridas S."/>
            <person name="Kuo A."/>
            <person name="Mondo S."/>
            <person name="Pangilinan J."/>
            <person name="Riley R."/>
            <person name="LaButti K."/>
            <person name="Andreopoulos B."/>
            <person name="Lipzen A."/>
            <person name="Chen C."/>
            <person name="Yanf M."/>
            <person name="Daum C."/>
            <person name="Ng V."/>
            <person name="Clum A."/>
            <person name="Steindorff A."/>
            <person name="Ohm R."/>
            <person name="Martin F."/>
            <person name="Silar P."/>
            <person name="Natvig D."/>
            <person name="Lalanne C."/>
            <person name="Gautier V."/>
            <person name="Ament-velasquez S.L."/>
            <person name="Kruys A."/>
            <person name="Hutchinson M.I."/>
            <person name="Powell A.J."/>
            <person name="Barry K."/>
            <person name="Miller A.N."/>
            <person name="Grigoriev I.V."/>
            <person name="Debuchy R."/>
            <person name="Gladieux P."/>
            <person name="Thoren M.H."/>
            <person name="Johannesson H."/>
        </authorList>
    </citation>
    <scope>NUCLEOTIDE SEQUENCE</scope>
    <source>
        <strain evidence="2">SMH3187-1</strain>
    </source>
</reference>
<accession>A0AA40BTK8</accession>
<proteinExistence type="predicted"/>